<evidence type="ECO:0000313" key="2">
    <source>
        <dbReference type="EMBL" id="RKG96593.1"/>
    </source>
</evidence>
<gene>
    <name evidence="2" type="ORF">D7X32_35590</name>
</gene>
<accession>A0A3A8K4B8</accession>
<name>A0A3A8K4B8_9BACT</name>
<proteinExistence type="predicted"/>
<evidence type="ECO:0000313" key="3">
    <source>
        <dbReference type="Proteomes" id="UP000268313"/>
    </source>
</evidence>
<dbReference type="Proteomes" id="UP000268313">
    <property type="component" value="Unassembled WGS sequence"/>
</dbReference>
<dbReference type="Pfam" id="PF10988">
    <property type="entry name" value="DUF2807"/>
    <property type="match status" value="1"/>
</dbReference>
<dbReference type="EMBL" id="RAWE01000208">
    <property type="protein sequence ID" value="RKG96593.1"/>
    <property type="molecule type" value="Genomic_DNA"/>
</dbReference>
<sequence length="280" mass="29208">MWNRLGMAVFAAGMVSGCYFTDEIQGDGNTVTESRVATDFLTVENRGSLEVVVREGDAPDVKVTLDENLQHRVRTFVSPGNTLVIETDGSFAPRGTARVEVHVPRMLGATQDGSGSLRVEGFEHVKEDVKLVAKGSGSLSFCGGVHTLDAKLSGSGDMELCAAGEGLAEWVDLSQSGSGKLKWEGAAKQVRARTDGSGFMTLAGVTNRLDAWLDGSGGIGASGLRAVDVNLTSRGSGTLSAYVDGGGASILLDSSGNVDLYGHALSTQVRVTGSGRVNWH</sequence>
<dbReference type="PROSITE" id="PS51257">
    <property type="entry name" value="PROKAR_LIPOPROTEIN"/>
    <property type="match status" value="1"/>
</dbReference>
<dbReference type="InterPro" id="IPR021255">
    <property type="entry name" value="DUF2807"/>
</dbReference>
<feature type="domain" description="Putative auto-transporter adhesin head GIN" evidence="1">
    <location>
        <begin position="39"/>
        <end position="179"/>
    </location>
</feature>
<organism evidence="2 3">
    <name type="scientific">Corallococcus carmarthensis</name>
    <dbReference type="NCBI Taxonomy" id="2316728"/>
    <lineage>
        <taxon>Bacteria</taxon>
        <taxon>Pseudomonadati</taxon>
        <taxon>Myxococcota</taxon>
        <taxon>Myxococcia</taxon>
        <taxon>Myxococcales</taxon>
        <taxon>Cystobacterineae</taxon>
        <taxon>Myxococcaceae</taxon>
        <taxon>Corallococcus</taxon>
    </lineage>
</organism>
<dbReference type="AlphaFoldDB" id="A0A3A8K4B8"/>
<protein>
    <recommendedName>
        <fullName evidence="1">Putative auto-transporter adhesin head GIN domain-containing protein</fullName>
    </recommendedName>
</protein>
<keyword evidence="3" id="KW-1185">Reference proteome</keyword>
<comment type="caution">
    <text evidence="2">The sequence shown here is derived from an EMBL/GenBank/DDBJ whole genome shotgun (WGS) entry which is preliminary data.</text>
</comment>
<dbReference type="Gene3D" id="2.160.20.120">
    <property type="match status" value="1"/>
</dbReference>
<evidence type="ECO:0000259" key="1">
    <source>
        <dbReference type="Pfam" id="PF10988"/>
    </source>
</evidence>
<reference evidence="3" key="1">
    <citation type="submission" date="2018-09" db="EMBL/GenBank/DDBJ databases">
        <authorList>
            <person name="Livingstone P.G."/>
            <person name="Whitworth D.E."/>
        </authorList>
    </citation>
    <scope>NUCLEOTIDE SEQUENCE [LARGE SCALE GENOMIC DNA]</scope>
    <source>
        <strain evidence="3">CA043D</strain>
    </source>
</reference>